<comment type="function">
    <text evidence="12">Bifunctional enzyme with both catalase and broad-spectrum peroxidase activity.</text>
</comment>
<dbReference type="Proteomes" id="UP000182350">
    <property type="component" value="Unassembled WGS sequence"/>
</dbReference>
<evidence type="ECO:0000256" key="1">
    <source>
        <dbReference type="ARBA" id="ARBA00022559"/>
    </source>
</evidence>
<dbReference type="NCBIfam" id="NF011635">
    <property type="entry name" value="PRK15061.1"/>
    <property type="match status" value="1"/>
</dbReference>
<comment type="cofactor">
    <cofactor evidence="12">
        <name>heme b</name>
        <dbReference type="ChEBI" id="CHEBI:60344"/>
    </cofactor>
    <text evidence="12">Binds 1 heme b (iron(II)-protoporphyrin IX) group per dimer.</text>
</comment>
<evidence type="ECO:0000256" key="14">
    <source>
        <dbReference type="SAM" id="MobiDB-lite"/>
    </source>
</evidence>
<dbReference type="Gene3D" id="1.10.420.10">
    <property type="entry name" value="Peroxidase, domain 2"/>
    <property type="match status" value="2"/>
</dbReference>
<evidence type="ECO:0000256" key="7">
    <source>
        <dbReference type="ARBA" id="ARBA00049145"/>
    </source>
</evidence>
<keyword evidence="6 12" id="KW-0376">Hydrogen peroxide</keyword>
<organism evidence="16 17">
    <name type="scientific">Marinospirillum alkaliphilum DSM 21637</name>
    <dbReference type="NCBI Taxonomy" id="1122209"/>
    <lineage>
        <taxon>Bacteria</taxon>
        <taxon>Pseudomonadati</taxon>
        <taxon>Pseudomonadota</taxon>
        <taxon>Gammaproteobacteria</taxon>
        <taxon>Oceanospirillales</taxon>
        <taxon>Oceanospirillaceae</taxon>
        <taxon>Marinospirillum</taxon>
    </lineage>
</organism>
<evidence type="ECO:0000256" key="9">
    <source>
        <dbReference type="ARBA" id="ARBA00060838"/>
    </source>
</evidence>
<dbReference type="CDD" id="cd00649">
    <property type="entry name" value="catalase_peroxidase_1"/>
    <property type="match status" value="1"/>
</dbReference>
<dbReference type="SUPFAM" id="SSF48113">
    <property type="entry name" value="Heme-dependent peroxidases"/>
    <property type="match status" value="2"/>
</dbReference>
<dbReference type="PANTHER" id="PTHR30555">
    <property type="entry name" value="HYDROPEROXIDASE I, BIFUNCTIONAL CATALASE-PEROXIDASE"/>
    <property type="match status" value="1"/>
</dbReference>
<feature type="cross-link" description="Tryptophyl-tyrosyl-methioninium (Tyr-Met) (with Trp-96)" evidence="12">
    <location>
        <begin position="224"/>
        <end position="250"/>
    </location>
</feature>
<dbReference type="PROSITE" id="PS00436">
    <property type="entry name" value="PEROXIDASE_2"/>
    <property type="match status" value="1"/>
</dbReference>
<evidence type="ECO:0000256" key="13">
    <source>
        <dbReference type="RuleBase" id="RU003451"/>
    </source>
</evidence>
<dbReference type="HAMAP" id="MF_01961">
    <property type="entry name" value="Catal_peroxid"/>
    <property type="match status" value="1"/>
</dbReference>
<dbReference type="FunFam" id="1.10.520.10:FF:000002">
    <property type="entry name" value="Catalase-peroxidase"/>
    <property type="match status" value="1"/>
</dbReference>
<gene>
    <name evidence="12" type="primary">katG</name>
    <name evidence="16" type="ORF">SAMN02745752_00349</name>
</gene>
<evidence type="ECO:0000256" key="4">
    <source>
        <dbReference type="ARBA" id="ARBA00023002"/>
    </source>
</evidence>
<feature type="binding site" description="axial binding residue" evidence="12">
    <location>
        <position position="265"/>
    </location>
    <ligand>
        <name>heme b</name>
        <dbReference type="ChEBI" id="CHEBI:60344"/>
    </ligand>
    <ligandPart>
        <name>Fe</name>
        <dbReference type="ChEBI" id="CHEBI:18248"/>
    </ligandPart>
</feature>
<dbReference type="FunFam" id="1.10.420.10:FF:000004">
    <property type="entry name" value="Catalase-peroxidase"/>
    <property type="match status" value="1"/>
</dbReference>
<evidence type="ECO:0000256" key="3">
    <source>
        <dbReference type="ARBA" id="ARBA00022723"/>
    </source>
</evidence>
<dbReference type="EMBL" id="FPJW01000001">
    <property type="protein sequence ID" value="SFX05085.1"/>
    <property type="molecule type" value="Genomic_DNA"/>
</dbReference>
<dbReference type="EC" id="1.11.1.21" evidence="10 12"/>
<accession>A0A1K1TY26</accession>
<keyword evidence="2 12" id="KW-0349">Heme</keyword>
<dbReference type="Pfam" id="PF00141">
    <property type="entry name" value="peroxidase"/>
    <property type="match status" value="2"/>
</dbReference>
<evidence type="ECO:0000313" key="16">
    <source>
        <dbReference type="EMBL" id="SFX05085.1"/>
    </source>
</evidence>
<keyword evidence="4 12" id="KW-0560">Oxidoreductase</keyword>
<sequence>MSNNNTSAGQCPVMHGGNTSQSSPKMWWPDSLNLDILHQQDSKTNPLGQDFNYREALKKLDVAALKKDLTELMTDSQDWWPADWGHYGGLMIRMAWHAAGTYRVADGRGGAGTGNQRFAPLNSWPDNANLDKARRLLWPIKKKYGNSISWADLIILAGNVAYESMGFKTFGFSFGREDIWHPEKDIYWGSEDQWLAPTDNPNSRYSGERDLENPLAAVMMGLIYVNPEGVDGKPDPLKTAKDVRETFARMAMNDEETVALTAGGHTVGKAHGNGSAANLGPEPEAADIAEQGLGWNNHKTRGVGRDTVTSGLEGAWTTNPTQWDNGYFHLLLNYDWELKKSPAGAWQWEPINIKEEDKPVDVEDASIRHNPIMTDADMAMKMDPEYRKISERFYKDPAYFDQVFARAWFKLTHRDMGPKSRYIGPEVPKEDLIWQDPIPAGKTGYDVAAVKAKIAASGLSVSELVCTAWDSARTFRGSDMRGGANGARIRLAPQKDWEGNEPTRLQKVLKVLEGIAADTGASVADVIVLAGNVGVEQAAQAAGVKVAVPFAPGRGDATQDATDVESFSYLEPVHDGFRNWLKKDYNVTPEKLLLDRAQLLGLTAPEMTVLLGGMRVLGTNHGGSKVGVFTDRVGQLTNDFFVNLTDMNYNWKPTGRNSYDIVDRNTGAVKWTASRVDLVFGSNSILRAYAELYAQDDAKEKFVKDFVAAWTKVMNADRFDLA</sequence>
<dbReference type="InterPro" id="IPR010255">
    <property type="entry name" value="Haem_peroxidase_sf"/>
</dbReference>
<feature type="region of interest" description="Disordered" evidence="14">
    <location>
        <begin position="1"/>
        <end position="24"/>
    </location>
</feature>
<dbReference type="GO" id="GO:0004096">
    <property type="term" value="F:catalase activity"/>
    <property type="evidence" value="ECO:0007669"/>
    <property type="project" value="UniProtKB-UniRule"/>
</dbReference>
<dbReference type="OrthoDB" id="9759743at2"/>
<feature type="active site" description="Proton acceptor" evidence="12">
    <location>
        <position position="97"/>
    </location>
</feature>
<dbReference type="CDD" id="cd08200">
    <property type="entry name" value="catalase_peroxidase_2"/>
    <property type="match status" value="1"/>
</dbReference>
<dbReference type="Gene3D" id="1.10.520.10">
    <property type="match status" value="2"/>
</dbReference>
<evidence type="ECO:0000256" key="11">
    <source>
        <dbReference type="ARBA" id="ARBA00074141"/>
    </source>
</evidence>
<comment type="similarity">
    <text evidence="9 12 13">Belongs to the peroxidase family. Peroxidase/catalase subfamily.</text>
</comment>
<comment type="catalytic activity">
    <reaction evidence="8 12 13">
        <text>H2O2 + AH2 = A + 2 H2O</text>
        <dbReference type="Rhea" id="RHEA:30275"/>
        <dbReference type="ChEBI" id="CHEBI:13193"/>
        <dbReference type="ChEBI" id="CHEBI:15377"/>
        <dbReference type="ChEBI" id="CHEBI:16240"/>
        <dbReference type="ChEBI" id="CHEBI:17499"/>
        <dbReference type="EC" id="1.11.1.21"/>
    </reaction>
</comment>
<evidence type="ECO:0000256" key="8">
    <source>
        <dbReference type="ARBA" id="ARBA00051651"/>
    </source>
</evidence>
<protein>
    <recommendedName>
        <fullName evidence="11 12">Catalase-peroxidase</fullName>
        <shortName evidence="12">CP</shortName>
        <ecNumber evidence="10 12">1.11.1.21</ecNumber>
    </recommendedName>
    <alternativeName>
        <fullName evidence="12">Peroxidase/catalase</fullName>
    </alternativeName>
</protein>
<comment type="caution">
    <text evidence="12">Lacks conserved residue(s) required for the propagation of feature annotation.</text>
</comment>
<dbReference type="GO" id="GO:0020037">
    <property type="term" value="F:heme binding"/>
    <property type="evidence" value="ECO:0007669"/>
    <property type="project" value="InterPro"/>
</dbReference>
<dbReference type="InterPro" id="IPR002016">
    <property type="entry name" value="Haem_peroxidase"/>
</dbReference>
<comment type="PTM">
    <text evidence="12">Formation of the three residue Trp-Tyr-Met cross-link is important for the catalase, but not the peroxidase activity of the enzyme.</text>
</comment>
<dbReference type="FunFam" id="1.10.420.10:FF:000002">
    <property type="entry name" value="Catalase-peroxidase"/>
    <property type="match status" value="1"/>
</dbReference>
<dbReference type="PANTHER" id="PTHR30555:SF6">
    <property type="entry name" value="CATALASE-PEROXIDASE"/>
    <property type="match status" value="1"/>
</dbReference>
<reference evidence="16 17" key="1">
    <citation type="submission" date="2016-11" db="EMBL/GenBank/DDBJ databases">
        <authorList>
            <person name="Jaros S."/>
            <person name="Januszkiewicz K."/>
            <person name="Wedrychowicz H."/>
        </authorList>
    </citation>
    <scope>NUCLEOTIDE SEQUENCE [LARGE SCALE GENOMIC DNA]</scope>
    <source>
        <strain evidence="16 17">DSM 21637</strain>
    </source>
</reference>
<dbReference type="GO" id="GO:0046872">
    <property type="term" value="F:metal ion binding"/>
    <property type="evidence" value="ECO:0007669"/>
    <property type="project" value="UniProtKB-KW"/>
</dbReference>
<dbReference type="STRING" id="1122209.SAMN02745752_00349"/>
<dbReference type="InterPro" id="IPR000763">
    <property type="entry name" value="Catalase_peroxidase"/>
</dbReference>
<evidence type="ECO:0000256" key="6">
    <source>
        <dbReference type="ARBA" id="ARBA00023324"/>
    </source>
</evidence>
<keyword evidence="17" id="KW-1185">Reference proteome</keyword>
<feature type="domain" description="Plant heme peroxidase family profile" evidence="15">
    <location>
        <begin position="130"/>
        <end position="424"/>
    </location>
</feature>
<evidence type="ECO:0000259" key="15">
    <source>
        <dbReference type="PROSITE" id="PS50873"/>
    </source>
</evidence>
<proteinExistence type="inferred from homology"/>
<evidence type="ECO:0000256" key="5">
    <source>
        <dbReference type="ARBA" id="ARBA00023004"/>
    </source>
</evidence>
<dbReference type="GO" id="GO:0042744">
    <property type="term" value="P:hydrogen peroxide catabolic process"/>
    <property type="evidence" value="ECO:0007669"/>
    <property type="project" value="UniProtKB-KW"/>
</dbReference>
<name>A0A1K1TY26_9GAMM</name>
<dbReference type="PRINTS" id="PR00460">
    <property type="entry name" value="BPEROXIDASE"/>
</dbReference>
<comment type="catalytic activity">
    <reaction evidence="7 12 13">
        <text>2 H2O2 = O2 + 2 H2O</text>
        <dbReference type="Rhea" id="RHEA:20309"/>
        <dbReference type="ChEBI" id="CHEBI:15377"/>
        <dbReference type="ChEBI" id="CHEBI:15379"/>
        <dbReference type="ChEBI" id="CHEBI:16240"/>
        <dbReference type="EC" id="1.11.1.21"/>
    </reaction>
</comment>
<keyword evidence="5 12" id="KW-0408">Iron</keyword>
<keyword evidence="3 12" id="KW-0479">Metal-binding</keyword>
<dbReference type="RefSeq" id="WP_072324580.1">
    <property type="nucleotide sequence ID" value="NZ_FPJW01000001.1"/>
</dbReference>
<comment type="subunit">
    <text evidence="12">Homodimer or homotetramer.</text>
</comment>
<dbReference type="GO" id="GO:0070301">
    <property type="term" value="P:cellular response to hydrogen peroxide"/>
    <property type="evidence" value="ECO:0007669"/>
    <property type="project" value="TreeGrafter"/>
</dbReference>
<dbReference type="GO" id="GO:0005829">
    <property type="term" value="C:cytosol"/>
    <property type="evidence" value="ECO:0007669"/>
    <property type="project" value="TreeGrafter"/>
</dbReference>
<dbReference type="PROSITE" id="PS50873">
    <property type="entry name" value="PEROXIDASE_4"/>
    <property type="match status" value="1"/>
</dbReference>
<evidence type="ECO:0000256" key="12">
    <source>
        <dbReference type="HAMAP-Rule" id="MF_01961"/>
    </source>
</evidence>
<dbReference type="AlphaFoldDB" id="A0A1K1TY26"/>
<dbReference type="InterPro" id="IPR019794">
    <property type="entry name" value="Peroxidases_AS"/>
</dbReference>
<dbReference type="NCBIfam" id="TIGR00198">
    <property type="entry name" value="cat_per_HPI"/>
    <property type="match status" value="1"/>
</dbReference>
<keyword evidence="1 12" id="KW-0575">Peroxidase</keyword>
<feature type="site" description="Transition state stabilizer" evidence="12">
    <location>
        <position position="93"/>
    </location>
</feature>
<evidence type="ECO:0000256" key="10">
    <source>
        <dbReference type="ARBA" id="ARBA00067012"/>
    </source>
</evidence>
<dbReference type="PRINTS" id="PR00458">
    <property type="entry name" value="PEROXIDASE"/>
</dbReference>
<evidence type="ECO:0000313" key="17">
    <source>
        <dbReference type="Proteomes" id="UP000182350"/>
    </source>
</evidence>
<evidence type="ECO:0000256" key="2">
    <source>
        <dbReference type="ARBA" id="ARBA00022617"/>
    </source>
</evidence>